<reference evidence="2 3" key="1">
    <citation type="journal article" date="2016" name="Nat. Commun.">
        <title>Thousands of microbial genomes shed light on interconnected biogeochemical processes in an aquifer system.</title>
        <authorList>
            <person name="Anantharaman K."/>
            <person name="Brown C.T."/>
            <person name="Hug L.A."/>
            <person name="Sharon I."/>
            <person name="Castelle C.J."/>
            <person name="Probst A.J."/>
            <person name="Thomas B.C."/>
            <person name="Singh A."/>
            <person name="Wilkins M.J."/>
            <person name="Karaoz U."/>
            <person name="Brodie E.L."/>
            <person name="Williams K.H."/>
            <person name="Hubbard S.S."/>
            <person name="Banfield J.F."/>
        </authorList>
    </citation>
    <scope>NUCLEOTIDE SEQUENCE [LARGE SCALE GENOMIC DNA]</scope>
</reference>
<sequence>MQKNILTYLLIILAVATRFVPHPANFTAIGAIALFSGLYLNKKQSLALPLIAMFISDIFIGFYSPYIMGSVYLGFTLTVLLGQYLKNKIQFGNIVLGAVAGSTIFFLLTNTAVWAFGTMYTHNLFGLFQSYYMALPFWRNEILGNLFYSGILIGGYEMIKNLAPQTNSATIK</sequence>
<comment type="caution">
    <text evidence="2">The sequence shown here is derived from an EMBL/GenBank/DDBJ whole genome shotgun (WGS) entry which is preliminary data.</text>
</comment>
<dbReference type="AlphaFoldDB" id="A0A1F6NYN8"/>
<feature type="transmembrane region" description="Helical" evidence="1">
    <location>
        <begin position="137"/>
        <end position="156"/>
    </location>
</feature>
<accession>A0A1F6NYN8</accession>
<evidence type="ECO:0000256" key="1">
    <source>
        <dbReference type="SAM" id="Phobius"/>
    </source>
</evidence>
<organism evidence="2 3">
    <name type="scientific">Candidatus Magasanikbacteria bacterium RIFOXYD2_FULL_36_9</name>
    <dbReference type="NCBI Taxonomy" id="1798707"/>
    <lineage>
        <taxon>Bacteria</taxon>
        <taxon>Candidatus Magasanikiibacteriota</taxon>
    </lineage>
</organism>
<evidence type="ECO:0000313" key="2">
    <source>
        <dbReference type="EMBL" id="OGH89025.1"/>
    </source>
</evidence>
<name>A0A1F6NYN8_9BACT</name>
<dbReference type="InterPro" id="IPR046487">
    <property type="entry name" value="DUF6580"/>
</dbReference>
<keyword evidence="1" id="KW-1133">Transmembrane helix</keyword>
<proteinExistence type="predicted"/>
<dbReference type="Pfam" id="PF20221">
    <property type="entry name" value="DUF6580"/>
    <property type="match status" value="1"/>
</dbReference>
<keyword evidence="1" id="KW-0812">Transmembrane</keyword>
<feature type="transmembrane region" description="Helical" evidence="1">
    <location>
        <begin position="94"/>
        <end position="117"/>
    </location>
</feature>
<evidence type="ECO:0000313" key="3">
    <source>
        <dbReference type="Proteomes" id="UP000178490"/>
    </source>
</evidence>
<keyword evidence="1" id="KW-0472">Membrane</keyword>
<dbReference type="Proteomes" id="UP000178490">
    <property type="component" value="Unassembled WGS sequence"/>
</dbReference>
<feature type="transmembrane region" description="Helical" evidence="1">
    <location>
        <begin position="50"/>
        <end position="82"/>
    </location>
</feature>
<protein>
    <recommendedName>
        <fullName evidence="4">Rod shape-determining protein MreD</fullName>
    </recommendedName>
</protein>
<evidence type="ECO:0008006" key="4">
    <source>
        <dbReference type="Google" id="ProtNLM"/>
    </source>
</evidence>
<gene>
    <name evidence="2" type="ORF">A2537_02455</name>
</gene>
<dbReference type="EMBL" id="MFRC01000050">
    <property type="protein sequence ID" value="OGH89025.1"/>
    <property type="molecule type" value="Genomic_DNA"/>
</dbReference>